<protein>
    <submittedName>
        <fullName evidence="1">Uncharacterized protein</fullName>
    </submittedName>
</protein>
<reference evidence="1 2" key="3">
    <citation type="journal article" date="2022" name="Microbiol. Spectr.">
        <title>Folding features and dynamics of 3D genome architecture in plant fungal pathogens.</title>
        <authorList>
            <person name="Xia C."/>
        </authorList>
    </citation>
    <scope>NUCLEOTIDE SEQUENCE [LARGE SCALE GENOMIC DNA]</scope>
    <source>
        <strain evidence="1 2">93-210</strain>
    </source>
</reference>
<dbReference type="EMBL" id="CM045866">
    <property type="protein sequence ID" value="KAI7961145.1"/>
    <property type="molecule type" value="Genomic_DNA"/>
</dbReference>
<organism evidence="1 2">
    <name type="scientific">Puccinia striiformis f. sp. tritici</name>
    <dbReference type="NCBI Taxonomy" id="168172"/>
    <lineage>
        <taxon>Eukaryota</taxon>
        <taxon>Fungi</taxon>
        <taxon>Dikarya</taxon>
        <taxon>Basidiomycota</taxon>
        <taxon>Pucciniomycotina</taxon>
        <taxon>Pucciniomycetes</taxon>
        <taxon>Pucciniales</taxon>
        <taxon>Pucciniaceae</taxon>
        <taxon>Puccinia</taxon>
    </lineage>
</organism>
<proteinExistence type="predicted"/>
<accession>A0ACC0EUJ3</accession>
<evidence type="ECO:0000313" key="2">
    <source>
        <dbReference type="Proteomes" id="UP001060170"/>
    </source>
</evidence>
<name>A0ACC0EUJ3_9BASI</name>
<evidence type="ECO:0000313" key="1">
    <source>
        <dbReference type="EMBL" id="KAI7961145.1"/>
    </source>
</evidence>
<comment type="caution">
    <text evidence="1">The sequence shown here is derived from an EMBL/GenBank/DDBJ whole genome shotgun (WGS) entry which is preliminary data.</text>
</comment>
<dbReference type="Proteomes" id="UP001060170">
    <property type="component" value="Chromosome 2"/>
</dbReference>
<sequence length="128" mass="13702">MMVIAVESQTTPDPSKVFTCKADPTKGVPICVLTVGDRFAYSQWMDPIRPAILSRPRPPRMLIAKSDHTSQFIVKGKEETAKFRDPFVALSPGGTGDKPDPASTGATGTTSLTPAITEADDQKVCTAH</sequence>
<reference evidence="2" key="1">
    <citation type="journal article" date="2018" name="BMC Genomics">
        <title>Genomic insights into host adaptation between the wheat stripe rust pathogen (Puccinia striiformis f. sp. tritici) and the barley stripe rust pathogen (Puccinia striiformis f. sp. hordei).</title>
        <authorList>
            <person name="Xia C."/>
            <person name="Wang M."/>
            <person name="Yin C."/>
            <person name="Cornejo O.E."/>
            <person name="Hulbert S.H."/>
            <person name="Chen X."/>
        </authorList>
    </citation>
    <scope>NUCLEOTIDE SEQUENCE [LARGE SCALE GENOMIC DNA]</scope>
    <source>
        <strain evidence="2">93-210</strain>
    </source>
</reference>
<keyword evidence="2" id="KW-1185">Reference proteome</keyword>
<reference evidence="2" key="2">
    <citation type="journal article" date="2018" name="Mol. Plant Microbe Interact.">
        <title>Genome sequence resources for the wheat stripe rust pathogen (Puccinia striiformis f. sp. tritici) and the barley stripe rust pathogen (Puccinia striiformis f. sp. hordei).</title>
        <authorList>
            <person name="Xia C."/>
            <person name="Wang M."/>
            <person name="Yin C."/>
            <person name="Cornejo O.E."/>
            <person name="Hulbert S.H."/>
            <person name="Chen X."/>
        </authorList>
    </citation>
    <scope>NUCLEOTIDE SEQUENCE [LARGE SCALE GENOMIC DNA]</scope>
    <source>
        <strain evidence="2">93-210</strain>
    </source>
</reference>
<gene>
    <name evidence="1" type="ORF">MJO28_001634</name>
</gene>